<feature type="transmembrane region" description="Helical" evidence="1">
    <location>
        <begin position="61"/>
        <end position="83"/>
    </location>
</feature>
<keyword evidence="3" id="KW-1185">Reference proteome</keyword>
<gene>
    <name evidence="2" type="ORF">V6N11_042729</name>
</gene>
<feature type="transmembrane region" description="Helical" evidence="1">
    <location>
        <begin position="90"/>
        <end position="109"/>
    </location>
</feature>
<dbReference type="EMBL" id="JBBPBN010000030">
    <property type="protein sequence ID" value="KAK9005286.1"/>
    <property type="molecule type" value="Genomic_DNA"/>
</dbReference>
<accession>A0ABR2QXQ6</accession>
<keyword evidence="1" id="KW-0472">Membrane</keyword>
<evidence type="ECO:0000256" key="1">
    <source>
        <dbReference type="SAM" id="Phobius"/>
    </source>
</evidence>
<keyword evidence="1" id="KW-1133">Transmembrane helix</keyword>
<organism evidence="2 3">
    <name type="scientific">Hibiscus sabdariffa</name>
    <name type="common">roselle</name>
    <dbReference type="NCBI Taxonomy" id="183260"/>
    <lineage>
        <taxon>Eukaryota</taxon>
        <taxon>Viridiplantae</taxon>
        <taxon>Streptophyta</taxon>
        <taxon>Embryophyta</taxon>
        <taxon>Tracheophyta</taxon>
        <taxon>Spermatophyta</taxon>
        <taxon>Magnoliopsida</taxon>
        <taxon>eudicotyledons</taxon>
        <taxon>Gunneridae</taxon>
        <taxon>Pentapetalae</taxon>
        <taxon>rosids</taxon>
        <taxon>malvids</taxon>
        <taxon>Malvales</taxon>
        <taxon>Malvaceae</taxon>
        <taxon>Malvoideae</taxon>
        <taxon>Hibiscus</taxon>
    </lineage>
</organism>
<feature type="transmembrane region" description="Helical" evidence="1">
    <location>
        <begin position="129"/>
        <end position="150"/>
    </location>
</feature>
<proteinExistence type="predicted"/>
<name>A0ABR2QXQ6_9ROSI</name>
<protein>
    <submittedName>
        <fullName evidence="2">Uncharacterized protein</fullName>
    </submittedName>
</protein>
<keyword evidence="1" id="KW-0812">Transmembrane</keyword>
<sequence length="151" mass="16841">MEVVTPDDPRLFLRCSYEVEGKSLSLTRAVCKESGRSTECRAFSLLFLGFSFPLRSPPKPLFPLVLLWSWLTFDVGMLCLSSLSTAYGNIMLIFLDASDDCVLAVKILFPMWVHGALTGSEDSAPMLGRLLIFLLVLRFYGGFILSIVCFL</sequence>
<evidence type="ECO:0000313" key="3">
    <source>
        <dbReference type="Proteomes" id="UP001396334"/>
    </source>
</evidence>
<reference evidence="2 3" key="1">
    <citation type="journal article" date="2024" name="G3 (Bethesda)">
        <title>Genome assembly of Hibiscus sabdariffa L. provides insights into metabolisms of medicinal natural products.</title>
        <authorList>
            <person name="Kim T."/>
        </authorList>
    </citation>
    <scope>NUCLEOTIDE SEQUENCE [LARGE SCALE GENOMIC DNA]</scope>
    <source>
        <strain evidence="2">TK-2024</strain>
        <tissue evidence="2">Old leaves</tissue>
    </source>
</reference>
<evidence type="ECO:0000313" key="2">
    <source>
        <dbReference type="EMBL" id="KAK9005286.1"/>
    </source>
</evidence>
<comment type="caution">
    <text evidence="2">The sequence shown here is derived from an EMBL/GenBank/DDBJ whole genome shotgun (WGS) entry which is preliminary data.</text>
</comment>
<dbReference type="Proteomes" id="UP001396334">
    <property type="component" value="Unassembled WGS sequence"/>
</dbReference>